<evidence type="ECO:0008006" key="3">
    <source>
        <dbReference type="Google" id="ProtNLM"/>
    </source>
</evidence>
<accession>A0A1Q3BL33</accession>
<evidence type="ECO:0000313" key="1">
    <source>
        <dbReference type="EMBL" id="GAV68542.1"/>
    </source>
</evidence>
<sequence length="213" mass="24875">MARANSLVSKALSFVGRLQLIKATLASMQVYWCSMFHLPISNVNECFRVLRKFLWGSHVRGKVKWSSLCKPLKEGGLGIKDLKTRNKALLLKQVWNVLTDQSFWARWCHAYLIKQSNFWSIPLHGLHSWSWRQILLLIPLAKENLVYRYGRGDKFSLWFDPWMHGETVHVLYGHRVIYDAGLGKLALVKEVICEGRWCWPPNSRDLLEVQQRV</sequence>
<dbReference type="STRING" id="3775.A0A1Q3BL33"/>
<protein>
    <recommendedName>
        <fullName evidence="3">Zf-RVT domain-containing protein</fullName>
    </recommendedName>
</protein>
<dbReference type="InParanoid" id="A0A1Q3BL33"/>
<dbReference type="OrthoDB" id="1736747at2759"/>
<dbReference type="PANTHER" id="PTHR33116">
    <property type="entry name" value="REVERSE TRANSCRIPTASE ZINC-BINDING DOMAIN-CONTAINING PROTEIN-RELATED-RELATED"/>
    <property type="match status" value="1"/>
</dbReference>
<organism evidence="1 2">
    <name type="scientific">Cephalotus follicularis</name>
    <name type="common">Albany pitcher plant</name>
    <dbReference type="NCBI Taxonomy" id="3775"/>
    <lineage>
        <taxon>Eukaryota</taxon>
        <taxon>Viridiplantae</taxon>
        <taxon>Streptophyta</taxon>
        <taxon>Embryophyta</taxon>
        <taxon>Tracheophyta</taxon>
        <taxon>Spermatophyta</taxon>
        <taxon>Magnoliopsida</taxon>
        <taxon>eudicotyledons</taxon>
        <taxon>Gunneridae</taxon>
        <taxon>Pentapetalae</taxon>
        <taxon>rosids</taxon>
        <taxon>fabids</taxon>
        <taxon>Oxalidales</taxon>
        <taxon>Cephalotaceae</taxon>
        <taxon>Cephalotus</taxon>
    </lineage>
</organism>
<name>A0A1Q3BL33_CEPFO</name>
<evidence type="ECO:0000313" key="2">
    <source>
        <dbReference type="Proteomes" id="UP000187406"/>
    </source>
</evidence>
<keyword evidence="2" id="KW-1185">Reference proteome</keyword>
<dbReference type="AlphaFoldDB" id="A0A1Q3BL33"/>
<gene>
    <name evidence="1" type="ORF">CFOL_v3_12045</name>
</gene>
<reference evidence="2" key="1">
    <citation type="submission" date="2016-04" db="EMBL/GenBank/DDBJ databases">
        <title>Cephalotus genome sequencing.</title>
        <authorList>
            <person name="Fukushima K."/>
            <person name="Hasebe M."/>
            <person name="Fang X."/>
        </authorList>
    </citation>
    <scope>NUCLEOTIDE SEQUENCE [LARGE SCALE GENOMIC DNA]</scope>
    <source>
        <strain evidence="2">cv. St1</strain>
    </source>
</reference>
<proteinExistence type="predicted"/>
<comment type="caution">
    <text evidence="1">The sequence shown here is derived from an EMBL/GenBank/DDBJ whole genome shotgun (WGS) entry which is preliminary data.</text>
</comment>
<dbReference type="EMBL" id="BDDD01000638">
    <property type="protein sequence ID" value="GAV68542.1"/>
    <property type="molecule type" value="Genomic_DNA"/>
</dbReference>
<dbReference type="Proteomes" id="UP000187406">
    <property type="component" value="Unassembled WGS sequence"/>
</dbReference>
<dbReference type="PANTHER" id="PTHR33116:SF76">
    <property type="entry name" value="DUF4283 DOMAIN-CONTAINING PROTEIN"/>
    <property type="match status" value="1"/>
</dbReference>